<dbReference type="PANTHER" id="PTHR43407">
    <property type="entry name" value="GLUTAMINE SYNTHETASE"/>
    <property type="match status" value="1"/>
</dbReference>
<dbReference type="SUPFAM" id="SSF54368">
    <property type="entry name" value="Glutamine synthetase, N-terminal domain"/>
    <property type="match status" value="1"/>
</dbReference>
<dbReference type="Gene3D" id="3.30.590.10">
    <property type="entry name" value="Glutamine synthetase/guanido kinase, catalytic domain"/>
    <property type="match status" value="1"/>
</dbReference>
<comment type="cofactor">
    <cofactor evidence="1">
        <name>Mg(2+)</name>
        <dbReference type="ChEBI" id="CHEBI:18420"/>
    </cofactor>
</comment>
<evidence type="ECO:0000256" key="11">
    <source>
        <dbReference type="ARBA" id="ARBA00023231"/>
    </source>
</evidence>
<dbReference type="Pfam" id="PF03951">
    <property type="entry name" value="Gln-synt_N"/>
    <property type="match status" value="1"/>
</dbReference>
<evidence type="ECO:0000256" key="5">
    <source>
        <dbReference type="ARBA" id="ARBA00011258"/>
    </source>
</evidence>
<evidence type="ECO:0000256" key="3">
    <source>
        <dbReference type="ARBA" id="ARBA00004496"/>
    </source>
</evidence>
<comment type="subunit">
    <text evidence="5">Oligomer of 12 subunits arranged in the form of two hexameric ring.</text>
</comment>
<evidence type="ECO:0000256" key="9">
    <source>
        <dbReference type="ARBA" id="ARBA00022741"/>
    </source>
</evidence>
<dbReference type="EC" id="6.3.1.2" evidence="14"/>
<name>A0ABZ0UVM7_9RICK</name>
<dbReference type="Gene3D" id="3.10.20.70">
    <property type="entry name" value="Glutamine synthetase, N-terminal domain"/>
    <property type="match status" value="1"/>
</dbReference>
<dbReference type="InterPro" id="IPR014746">
    <property type="entry name" value="Gln_synth/guanido_kin_cat_dom"/>
</dbReference>
<feature type="domain" description="GS catalytic" evidence="16">
    <location>
        <begin position="110"/>
        <end position="471"/>
    </location>
</feature>
<evidence type="ECO:0000256" key="2">
    <source>
        <dbReference type="ARBA" id="ARBA00003117"/>
    </source>
</evidence>
<evidence type="ECO:0000256" key="1">
    <source>
        <dbReference type="ARBA" id="ARBA00001946"/>
    </source>
</evidence>
<dbReference type="EMBL" id="CP112932">
    <property type="protein sequence ID" value="WPY00969.1"/>
    <property type="molecule type" value="Genomic_DNA"/>
</dbReference>
<dbReference type="PROSITE" id="PS00180">
    <property type="entry name" value="GLNA_1"/>
    <property type="match status" value="1"/>
</dbReference>
<dbReference type="InterPro" id="IPR008146">
    <property type="entry name" value="Gln_synth_cat_dom"/>
</dbReference>
<evidence type="ECO:0000313" key="17">
    <source>
        <dbReference type="EMBL" id="WPY00969.1"/>
    </source>
</evidence>
<evidence type="ECO:0000313" key="18">
    <source>
        <dbReference type="Proteomes" id="UP001326613"/>
    </source>
</evidence>
<evidence type="ECO:0000259" key="16">
    <source>
        <dbReference type="PROSITE" id="PS51987"/>
    </source>
</evidence>
<dbReference type="NCBIfam" id="TIGR00653">
    <property type="entry name" value="GlnA"/>
    <property type="match status" value="1"/>
</dbReference>
<dbReference type="InterPro" id="IPR008147">
    <property type="entry name" value="Gln_synt_N"/>
</dbReference>
<dbReference type="Proteomes" id="UP001326613">
    <property type="component" value="Chromosome"/>
</dbReference>
<accession>A0ABZ0UVM7</accession>
<evidence type="ECO:0000256" key="4">
    <source>
        <dbReference type="ARBA" id="ARBA00009897"/>
    </source>
</evidence>
<comment type="catalytic activity">
    <reaction evidence="14">
        <text>L-glutamate + NH4(+) + ATP = L-glutamine + ADP + phosphate + H(+)</text>
        <dbReference type="Rhea" id="RHEA:16169"/>
        <dbReference type="ChEBI" id="CHEBI:15378"/>
        <dbReference type="ChEBI" id="CHEBI:28938"/>
        <dbReference type="ChEBI" id="CHEBI:29985"/>
        <dbReference type="ChEBI" id="CHEBI:30616"/>
        <dbReference type="ChEBI" id="CHEBI:43474"/>
        <dbReference type="ChEBI" id="CHEBI:58359"/>
        <dbReference type="ChEBI" id="CHEBI:456216"/>
        <dbReference type="EC" id="6.3.1.2"/>
    </reaction>
</comment>
<gene>
    <name evidence="17" type="ORF">Trichorick_00859</name>
</gene>
<keyword evidence="18" id="KW-1185">Reference proteome</keyword>
<dbReference type="SUPFAM" id="SSF55931">
    <property type="entry name" value="Glutamine synthetase/guanido kinase"/>
    <property type="match status" value="1"/>
</dbReference>
<dbReference type="SMART" id="SM01230">
    <property type="entry name" value="Gln-synt_C"/>
    <property type="match status" value="1"/>
</dbReference>
<keyword evidence="7" id="KW-0963">Cytoplasm</keyword>
<dbReference type="InterPro" id="IPR027303">
    <property type="entry name" value="Gln_synth_gly_rich_site"/>
</dbReference>
<evidence type="ECO:0000256" key="7">
    <source>
        <dbReference type="ARBA" id="ARBA00022490"/>
    </source>
</evidence>
<dbReference type="PROSITE" id="PS51987">
    <property type="entry name" value="GS_CATALYTIC"/>
    <property type="match status" value="1"/>
</dbReference>
<evidence type="ECO:0000256" key="12">
    <source>
        <dbReference type="PROSITE-ProRule" id="PRU01330"/>
    </source>
</evidence>
<evidence type="ECO:0000259" key="15">
    <source>
        <dbReference type="PROSITE" id="PS51986"/>
    </source>
</evidence>
<evidence type="ECO:0000256" key="6">
    <source>
        <dbReference type="ARBA" id="ARBA00021364"/>
    </source>
</evidence>
<proteinExistence type="inferred from homology"/>
<dbReference type="PROSITE" id="PS51986">
    <property type="entry name" value="GS_BETA_GRASP"/>
    <property type="match status" value="1"/>
</dbReference>
<evidence type="ECO:0000256" key="8">
    <source>
        <dbReference type="ARBA" id="ARBA00022598"/>
    </source>
</evidence>
<dbReference type="PANTHER" id="PTHR43407:SF1">
    <property type="entry name" value="LENGSIN"/>
    <property type="match status" value="1"/>
</dbReference>
<comment type="function">
    <text evidence="2">Catalyzes the ATP-dependent biosynthesis of glutamine from glutamate and ammonia.</text>
</comment>
<dbReference type="Pfam" id="PF00120">
    <property type="entry name" value="Gln-synt_C"/>
    <property type="match status" value="1"/>
</dbReference>
<keyword evidence="8 14" id="KW-0436">Ligase</keyword>
<organism evidence="17 18">
    <name type="scientific">Candidatus Trichorickettsia mobilis</name>
    <dbReference type="NCBI Taxonomy" id="1346319"/>
    <lineage>
        <taxon>Bacteria</taxon>
        <taxon>Pseudomonadati</taxon>
        <taxon>Pseudomonadota</taxon>
        <taxon>Alphaproteobacteria</taxon>
        <taxon>Rickettsiales</taxon>
        <taxon>Rickettsiaceae</taxon>
        <taxon>Rickettsieae</taxon>
        <taxon>Candidatus Trichorickettsia</taxon>
    </lineage>
</organism>
<protein>
    <recommendedName>
        <fullName evidence="6 14">Glutamine synthetase</fullName>
        <ecNumber evidence="14">6.3.1.2</ecNumber>
    </recommendedName>
</protein>
<evidence type="ECO:0000256" key="13">
    <source>
        <dbReference type="RuleBase" id="RU000384"/>
    </source>
</evidence>
<evidence type="ECO:0000256" key="10">
    <source>
        <dbReference type="ARBA" id="ARBA00022840"/>
    </source>
</evidence>
<keyword evidence="9 14" id="KW-0547">Nucleotide-binding</keyword>
<keyword evidence="11" id="KW-0535">Nitrogen fixation</keyword>
<comment type="similarity">
    <text evidence="4 12 13">Belongs to the glutamine synthetase family.</text>
</comment>
<evidence type="ECO:0000256" key="14">
    <source>
        <dbReference type="RuleBase" id="RU004356"/>
    </source>
</evidence>
<comment type="subcellular location">
    <subcellularLocation>
        <location evidence="3">Cytoplasm</location>
    </subcellularLocation>
</comment>
<dbReference type="InterPro" id="IPR004809">
    <property type="entry name" value="Gln_synth_I"/>
</dbReference>
<dbReference type="PROSITE" id="PS00181">
    <property type="entry name" value="GLNA_ATP"/>
    <property type="match status" value="1"/>
</dbReference>
<feature type="domain" description="GS beta-grasp" evidence="15">
    <location>
        <begin position="14"/>
        <end position="102"/>
    </location>
</feature>
<reference evidence="17 18" key="1">
    <citation type="submission" date="2022-10" db="EMBL/GenBank/DDBJ databases">
        <title>Host association and intracellularity evolved multiple times independently in the Rickettsiales.</title>
        <authorList>
            <person name="Castelli M."/>
            <person name="Nardi T."/>
            <person name="Gammuto L."/>
            <person name="Bellinzona G."/>
            <person name="Sabaneyeva E."/>
            <person name="Potekhin A."/>
            <person name="Serra V."/>
            <person name="Petroni G."/>
            <person name="Sassera D."/>
        </authorList>
    </citation>
    <scope>NUCLEOTIDE SEQUENCE [LARGE SCALE GENOMIC DNA]</scope>
    <source>
        <strain evidence="17 18">Kr 154-4</strain>
    </source>
</reference>
<dbReference type="RefSeq" id="WP_323737787.1">
    <property type="nucleotide sequence ID" value="NZ_CP112932.1"/>
</dbReference>
<dbReference type="InterPro" id="IPR036651">
    <property type="entry name" value="Gln_synt_N_sf"/>
</dbReference>
<sequence length="471" mass="53295">MANYQNFLHYLKQHQIYFVDFRFTDLHGVWHHITYPVSMINEELLNGGIFFDGSSIQYWCAINQSDMLLIPDISPNLDNIAIDPFADVATVIVTCDVFDPLNLLPYKKDPRYIAKQAEKYLQQTGIADTAYFGPEVEFFIFDSVHFQSNAEHCFYNVKSDEFTNNNGAMTDNNHGCRPKAKGGYFPVTPLDSMHNIRSKMLIDMQAMGLEVEKHHHEVAPAQHEIGIKYRSLLHSADAIQTYKYVVRNAARSYGKTASFMAKPLFADNGSGMHVHQSLWLNGNSLFAGMEYANLSEIALYYIGGILKHAKSLNAFTNPTTNSYKRLVPGFEAPVICAYSMRNRSAACRIPVENSPSAKRVEIRFPDPTANPYLAFAAMLMAGIDGIQNKIHPGESHNEDLFEDKEIAKTLPSVAGSLREALVALEQDNSYLLVGEVFSKELLTSYLEMKWKEVTAIEQFPHPLEFSYYYNN</sequence>
<keyword evidence="10 14" id="KW-0067">ATP-binding</keyword>
<dbReference type="InterPro" id="IPR027302">
    <property type="entry name" value="Gln_synth_N_conserv_site"/>
</dbReference>